<protein>
    <recommendedName>
        <fullName evidence="3">Phage protein Gp37/Gp68</fullName>
    </recommendedName>
</protein>
<proteinExistence type="predicted"/>
<dbReference type="AlphaFoldDB" id="A0A6J5DR81"/>
<dbReference type="RefSeq" id="WP_246355838.1">
    <property type="nucleotide sequence ID" value="NZ_CADIKH010000010.1"/>
</dbReference>
<evidence type="ECO:0000313" key="2">
    <source>
        <dbReference type="Proteomes" id="UP000494363"/>
    </source>
</evidence>
<dbReference type="Proteomes" id="UP000494363">
    <property type="component" value="Unassembled WGS sequence"/>
</dbReference>
<reference evidence="1 2" key="1">
    <citation type="submission" date="2020-04" db="EMBL/GenBank/DDBJ databases">
        <authorList>
            <person name="De Canck E."/>
        </authorList>
    </citation>
    <scope>NUCLEOTIDE SEQUENCE [LARGE SCALE GENOMIC DNA]</scope>
    <source>
        <strain evidence="1 2">LMG 29542</strain>
    </source>
</reference>
<evidence type="ECO:0000313" key="1">
    <source>
        <dbReference type="EMBL" id="CAB3755425.1"/>
    </source>
</evidence>
<gene>
    <name evidence="1" type="ORF">LMG29542_02591</name>
</gene>
<sequence>MAKMPSYTRFTSIRLLVWYLTAELVIADAGWQSRLVSKSADRLTHAEMPTTKATIRAGYNSAHTRTEQMMSGGQSKIEWTERTWNPTVGCTKLSQGCKNCYAEGMSRRLQAMGTPGYENGFKLTLLENRLDEPLLRSKPTIYFVNSMSDLFHQSVPDSYITQVFETIRACPQHTFQILTKRAERLASYCGRHDIPLNAWLGVSVEDKRYGVPRIDHLRNVQASIRFLSVEPLLEDLGRLNLRNIDWVIVGGESGPKARPMKTAWVERVKQQCEAQGALFFFKQWGGWGADGVRRSKKANGRLLAGQTWDAMPDPAALI</sequence>
<accession>A0A6J5DR81</accession>
<dbReference type="Pfam" id="PF07505">
    <property type="entry name" value="DUF5131"/>
    <property type="match status" value="1"/>
</dbReference>
<organism evidence="1 2">
    <name type="scientific">Paraburkholderia humisilvae</name>
    <dbReference type="NCBI Taxonomy" id="627669"/>
    <lineage>
        <taxon>Bacteria</taxon>
        <taxon>Pseudomonadati</taxon>
        <taxon>Pseudomonadota</taxon>
        <taxon>Betaproteobacteria</taxon>
        <taxon>Burkholderiales</taxon>
        <taxon>Burkholderiaceae</taxon>
        <taxon>Paraburkholderia</taxon>
    </lineage>
</organism>
<dbReference type="InterPro" id="IPR011101">
    <property type="entry name" value="DUF5131"/>
</dbReference>
<name>A0A6J5DR81_9BURK</name>
<keyword evidence="2" id="KW-1185">Reference proteome</keyword>
<dbReference type="EMBL" id="CADIKH010000010">
    <property type="protein sequence ID" value="CAB3755425.1"/>
    <property type="molecule type" value="Genomic_DNA"/>
</dbReference>
<evidence type="ECO:0008006" key="3">
    <source>
        <dbReference type="Google" id="ProtNLM"/>
    </source>
</evidence>